<feature type="transmembrane region" description="Helical" evidence="1">
    <location>
        <begin position="30"/>
        <end position="51"/>
    </location>
</feature>
<dbReference type="HOGENOM" id="CLU_773120_0_0_9"/>
<dbReference type="Proteomes" id="UP000001299">
    <property type="component" value="Chromosome 1"/>
</dbReference>
<gene>
    <name evidence="2" type="ordered locus">bpr_I2771</name>
</gene>
<dbReference type="KEGG" id="bpb:bpr_I2771"/>
<name>E0RZT6_BUTPB</name>
<organism evidence="2 3">
    <name type="scientific">Butyrivibrio proteoclasticus (strain ATCC 51982 / DSM 14932 / B316)</name>
    <name type="common">Clostridium proteoclasticum</name>
    <dbReference type="NCBI Taxonomy" id="515622"/>
    <lineage>
        <taxon>Bacteria</taxon>
        <taxon>Bacillati</taxon>
        <taxon>Bacillota</taxon>
        <taxon>Clostridia</taxon>
        <taxon>Lachnospirales</taxon>
        <taxon>Lachnospiraceae</taxon>
        <taxon>Butyrivibrio</taxon>
    </lineage>
</organism>
<dbReference type="eggNOG" id="ENOG5034CFA">
    <property type="taxonomic scope" value="Bacteria"/>
</dbReference>
<keyword evidence="1" id="KW-0472">Membrane</keyword>
<keyword evidence="3" id="KW-1185">Reference proteome</keyword>
<protein>
    <submittedName>
        <fullName evidence="2">Uncharacterized protein</fullName>
    </submittedName>
</protein>
<evidence type="ECO:0000313" key="3">
    <source>
        <dbReference type="Proteomes" id="UP000001299"/>
    </source>
</evidence>
<evidence type="ECO:0000256" key="1">
    <source>
        <dbReference type="SAM" id="Phobius"/>
    </source>
</evidence>
<keyword evidence="1" id="KW-0812">Transmembrane</keyword>
<evidence type="ECO:0000313" key="2">
    <source>
        <dbReference type="EMBL" id="ADL35502.1"/>
    </source>
</evidence>
<dbReference type="EMBL" id="CP001810">
    <property type="protein sequence ID" value="ADL35502.1"/>
    <property type="molecule type" value="Genomic_DNA"/>
</dbReference>
<dbReference type="AlphaFoldDB" id="E0RZT6"/>
<reference evidence="2 3" key="1">
    <citation type="journal article" date="2010" name="PLoS ONE">
        <title>The glycobiome of the rumen bacterium Butyrivibrio proteoclasticus B316(T) highlights adaptation to a polysaccharide-rich environment.</title>
        <authorList>
            <person name="Kelly W.J."/>
            <person name="Leahy S.C."/>
            <person name="Altermann E."/>
            <person name="Yeoman C.J."/>
            <person name="Dunne J.C."/>
            <person name="Kong Z."/>
            <person name="Pacheco D.M."/>
            <person name="Li D."/>
            <person name="Noel S.J."/>
            <person name="Moon C.D."/>
            <person name="Cookson A.L."/>
            <person name="Attwood G.T."/>
        </authorList>
    </citation>
    <scope>NUCLEOTIDE SEQUENCE [LARGE SCALE GENOMIC DNA]</scope>
    <source>
        <strain evidence="3">ATCC 51982 / DSM 14932 / B316</strain>
    </source>
</reference>
<proteinExistence type="predicted"/>
<accession>E0RZT6</accession>
<keyword evidence="1" id="KW-1133">Transmembrane helix</keyword>
<feature type="transmembrane region" description="Helical" evidence="1">
    <location>
        <begin position="329"/>
        <end position="353"/>
    </location>
</feature>
<sequence length="358" mass="39224">MLLCICIFLNTAVCNIGVKEMKNINKKNLIYFVLLGIFIVSFLFISVLYLVRKNNTSIIIQGDPRDIALEGFEGNLDFVAITLNATDGSITNEDAVSFDINGKTYSAQPHDLVIEFKSAEADDLTDGIPGSITNPQMHFTPIDSTVNSTFADFIEIKKGDRLTESFTDESGSDHKTVVDNIEVTMKDFTSFDSLHIWSDLPLEADSNTVIIFKGETISDNGAQIVLHDNCIFSFENITELSTTLTDNIEDFHLSGTIKKLSGTLENDGAELYSTSGASQNSFFCGNQSLLVAGKELKSEYTYDAESADLVVSGKPTAASLEDIDVMEGFLQYLITNFDAFFMALFGALLALVIDKTVS</sequence>